<evidence type="ECO:0000313" key="3">
    <source>
        <dbReference type="EMBL" id="NKY22438.1"/>
    </source>
</evidence>
<sequence length="245" mass="26723">MNDRTRPRAAETAASGCHFAIDLAAERWWWNDECFRLLGFEPGDVLPTTGLVRAHTEAEDRTRWRDALDHWGRSADTWASVVTMVDARRRRFEALVVGSADAPGGRVDGYLVDMSAPIRVMASAEASRQIKEATASYATIEQAKGILAAMTGRSVADSFLLLRQTSMDRNIPLRVLAAGVVEAAARGELAELGLDSPLLGGHGRTVEAVATPSVRARLERRTAATEPPMGPGARRRDRSYDLLRA</sequence>
<dbReference type="SUPFAM" id="SSF55785">
    <property type="entry name" value="PYP-like sensor domain (PAS domain)"/>
    <property type="match status" value="1"/>
</dbReference>
<dbReference type="EMBL" id="JAAXOX010000003">
    <property type="protein sequence ID" value="NKY22438.1"/>
    <property type="molecule type" value="Genomic_DNA"/>
</dbReference>
<dbReference type="AlphaFoldDB" id="A0A7X6KUV3"/>
<dbReference type="InterPro" id="IPR005561">
    <property type="entry name" value="ANTAR"/>
</dbReference>
<organism evidence="3 4">
    <name type="scientific">Cellulomonas denverensis</name>
    <dbReference type="NCBI Taxonomy" id="264297"/>
    <lineage>
        <taxon>Bacteria</taxon>
        <taxon>Bacillati</taxon>
        <taxon>Actinomycetota</taxon>
        <taxon>Actinomycetes</taxon>
        <taxon>Micrococcales</taxon>
        <taxon>Cellulomonadaceae</taxon>
        <taxon>Cellulomonas</taxon>
    </lineage>
</organism>
<dbReference type="GO" id="GO:0003723">
    <property type="term" value="F:RNA binding"/>
    <property type="evidence" value="ECO:0007669"/>
    <property type="project" value="InterPro"/>
</dbReference>
<evidence type="ECO:0000259" key="2">
    <source>
        <dbReference type="PROSITE" id="PS50921"/>
    </source>
</evidence>
<dbReference type="SUPFAM" id="SSF52172">
    <property type="entry name" value="CheY-like"/>
    <property type="match status" value="1"/>
</dbReference>
<protein>
    <submittedName>
        <fullName evidence="3">ANTAR domain-containing protein</fullName>
    </submittedName>
</protein>
<dbReference type="RefSeq" id="WP_168629574.1">
    <property type="nucleotide sequence ID" value="NZ_BONL01000013.1"/>
</dbReference>
<keyword evidence="4" id="KW-1185">Reference proteome</keyword>
<comment type="caution">
    <text evidence="3">The sequence shown here is derived from an EMBL/GenBank/DDBJ whole genome shotgun (WGS) entry which is preliminary data.</text>
</comment>
<dbReference type="InterPro" id="IPR035965">
    <property type="entry name" value="PAS-like_dom_sf"/>
</dbReference>
<dbReference type="Proteomes" id="UP000581206">
    <property type="component" value="Unassembled WGS sequence"/>
</dbReference>
<dbReference type="PROSITE" id="PS50921">
    <property type="entry name" value="ANTAR"/>
    <property type="match status" value="1"/>
</dbReference>
<feature type="domain" description="ANTAR" evidence="2">
    <location>
        <begin position="120"/>
        <end position="181"/>
    </location>
</feature>
<dbReference type="Gene3D" id="1.10.10.10">
    <property type="entry name" value="Winged helix-like DNA-binding domain superfamily/Winged helix DNA-binding domain"/>
    <property type="match status" value="1"/>
</dbReference>
<proteinExistence type="predicted"/>
<name>A0A7X6KUV3_9CELL</name>
<evidence type="ECO:0000313" key="4">
    <source>
        <dbReference type="Proteomes" id="UP000581206"/>
    </source>
</evidence>
<evidence type="ECO:0000256" key="1">
    <source>
        <dbReference type="SAM" id="MobiDB-lite"/>
    </source>
</evidence>
<dbReference type="InterPro" id="IPR036388">
    <property type="entry name" value="WH-like_DNA-bd_sf"/>
</dbReference>
<reference evidence="3 4" key="1">
    <citation type="submission" date="2020-04" db="EMBL/GenBank/DDBJ databases">
        <title>MicrobeNet Type strains.</title>
        <authorList>
            <person name="Nicholson A.C."/>
        </authorList>
    </citation>
    <scope>NUCLEOTIDE SEQUENCE [LARGE SCALE GENOMIC DNA]</scope>
    <source>
        <strain evidence="3 4">ATCC BAA-788</strain>
    </source>
</reference>
<accession>A0A7X6KUV3</accession>
<feature type="region of interest" description="Disordered" evidence="1">
    <location>
        <begin position="220"/>
        <end position="245"/>
    </location>
</feature>
<dbReference type="InterPro" id="IPR011006">
    <property type="entry name" value="CheY-like_superfamily"/>
</dbReference>
<dbReference type="Gene3D" id="3.30.450.20">
    <property type="entry name" value="PAS domain"/>
    <property type="match status" value="1"/>
</dbReference>
<dbReference type="Pfam" id="PF03861">
    <property type="entry name" value="ANTAR"/>
    <property type="match status" value="1"/>
</dbReference>
<dbReference type="SMART" id="SM01012">
    <property type="entry name" value="ANTAR"/>
    <property type="match status" value="1"/>
</dbReference>
<gene>
    <name evidence="3" type="ORF">HGA03_07130</name>
</gene>